<reference evidence="4 5" key="1">
    <citation type="journal article" date="2016" name="Mol. Biol. Evol.">
        <title>Comparative Genomics of Early-Diverging Mushroom-Forming Fungi Provides Insights into the Origins of Lignocellulose Decay Capabilities.</title>
        <authorList>
            <person name="Nagy L.G."/>
            <person name="Riley R."/>
            <person name="Tritt A."/>
            <person name="Adam C."/>
            <person name="Daum C."/>
            <person name="Floudas D."/>
            <person name="Sun H."/>
            <person name="Yadav J.S."/>
            <person name="Pangilinan J."/>
            <person name="Larsson K.H."/>
            <person name="Matsuura K."/>
            <person name="Barry K."/>
            <person name="Labutti K."/>
            <person name="Kuo R."/>
            <person name="Ohm R.A."/>
            <person name="Bhattacharya S.S."/>
            <person name="Shirouzu T."/>
            <person name="Yoshinaga Y."/>
            <person name="Martin F.M."/>
            <person name="Grigoriev I.V."/>
            <person name="Hibbett D.S."/>
        </authorList>
    </citation>
    <scope>NUCLEOTIDE SEQUENCE [LARGE SCALE GENOMIC DNA]</scope>
    <source>
        <strain evidence="4 5">L-15889</strain>
    </source>
</reference>
<feature type="compositionally biased region" description="Polar residues" evidence="1">
    <location>
        <begin position="182"/>
        <end position="192"/>
    </location>
</feature>
<keyword evidence="2" id="KW-1133">Transmembrane helix</keyword>
<feature type="compositionally biased region" description="Low complexity" evidence="1">
    <location>
        <begin position="132"/>
        <end position="141"/>
    </location>
</feature>
<dbReference type="Pfam" id="PF18142">
    <property type="entry name" value="SLATT_fungal"/>
    <property type="match status" value="1"/>
</dbReference>
<feature type="region of interest" description="Disordered" evidence="1">
    <location>
        <begin position="449"/>
        <end position="478"/>
    </location>
</feature>
<dbReference type="AlphaFoldDB" id="A0A165MHB1"/>
<sequence length="604" mass="63776">MHNPRQPRTHAHPHAPLHPPPQPQPQPHPHQPLPQWAYTHTHDDYHAYEPHDYPCAPVTPSDPAGPAATMPEPSPILEHPEHTSSPAPLDPAPSQNSAPAPLPTLRVQRADTLPPLPAEATISAVPTAVRLPESGPGTPSSAAPPPILAPTPAVPRPAMPAMSASAPTTSATPVPPAAGPSQPRQATSSSDESPTEEHILLQRPPGQTPPRLNHRRAVSNVAHAAIASDPIAYPARTLSYHSAAGRHRSIRQDRPERPASAGVPTGMGPDPYPGLSRRSTLDYVVPPADRERDVRDRDSKMGMSFMSARENTVSERLKPTLEHAMAARAAAKRKAKYSGYALNICIGIQVVLGAITTGVAAASTTSRTSTSVGIPILGGLSTLAASYLARSRGSGEPEKSVVRAHDLEHFIRDAEAFLLDRGHLIGPQYDAEVRRYRTRFEEIMGHVSGKNGVEPQAQAQGRAEKDVEAGGAPGVAPMMGPAHLGAMAQQLQARASPGMVAGAAQHSPMAQVHPLAQGSAAAGYFAQGAQAGPTTGYVSQMAAVPLPPAAQMVHVGQVGPMAMGYAGAGGQREMAKYFLGKTTLYRFRKSLQRQTYCSFVGFHS</sequence>
<dbReference type="NCBIfam" id="NF033635">
    <property type="entry name" value="SLATT_fungal"/>
    <property type="match status" value="1"/>
</dbReference>
<keyword evidence="2" id="KW-0812">Transmembrane</keyword>
<gene>
    <name evidence="4" type="ORF">DAEQUDRAFT_768630</name>
</gene>
<dbReference type="OrthoDB" id="3245801at2759"/>
<feature type="compositionally biased region" description="Low complexity" evidence="1">
    <location>
        <begin position="159"/>
        <end position="172"/>
    </location>
</feature>
<dbReference type="EMBL" id="KV429101">
    <property type="protein sequence ID" value="KZT65683.1"/>
    <property type="molecule type" value="Genomic_DNA"/>
</dbReference>
<feature type="region of interest" description="Disordered" evidence="1">
    <location>
        <begin position="243"/>
        <end position="279"/>
    </location>
</feature>
<feature type="compositionally biased region" description="Basic residues" evidence="1">
    <location>
        <begin position="1"/>
        <end position="15"/>
    </location>
</feature>
<evidence type="ECO:0000313" key="5">
    <source>
        <dbReference type="Proteomes" id="UP000076727"/>
    </source>
</evidence>
<dbReference type="Proteomes" id="UP000076727">
    <property type="component" value="Unassembled WGS sequence"/>
</dbReference>
<feature type="compositionally biased region" description="Pro residues" evidence="1">
    <location>
        <begin position="142"/>
        <end position="158"/>
    </location>
</feature>
<name>A0A165MHB1_9APHY</name>
<feature type="region of interest" description="Disordered" evidence="1">
    <location>
        <begin position="1"/>
        <end position="213"/>
    </location>
</feature>
<feature type="compositionally biased region" description="Basic and acidic residues" evidence="1">
    <location>
        <begin position="40"/>
        <end position="52"/>
    </location>
</feature>
<evidence type="ECO:0000256" key="1">
    <source>
        <dbReference type="SAM" id="MobiDB-lite"/>
    </source>
</evidence>
<feature type="transmembrane region" description="Helical" evidence="2">
    <location>
        <begin position="340"/>
        <end position="360"/>
    </location>
</feature>
<keyword evidence="2" id="KW-0472">Membrane</keyword>
<evidence type="ECO:0000259" key="3">
    <source>
        <dbReference type="Pfam" id="PF18142"/>
    </source>
</evidence>
<feature type="domain" description="SMODS and SLOG-associating 2TM effector" evidence="3">
    <location>
        <begin position="323"/>
        <end position="445"/>
    </location>
</feature>
<accession>A0A165MHB1</accession>
<proteinExistence type="predicted"/>
<feature type="transmembrane region" description="Helical" evidence="2">
    <location>
        <begin position="372"/>
        <end position="389"/>
    </location>
</feature>
<protein>
    <recommendedName>
        <fullName evidence="3">SMODS and SLOG-associating 2TM effector domain-containing protein</fullName>
    </recommendedName>
</protein>
<feature type="compositionally biased region" description="Pro residues" evidence="1">
    <location>
        <begin position="16"/>
        <end position="32"/>
    </location>
</feature>
<dbReference type="InterPro" id="IPR041622">
    <property type="entry name" value="SLATT_fungi"/>
</dbReference>
<organism evidence="4 5">
    <name type="scientific">Daedalea quercina L-15889</name>
    <dbReference type="NCBI Taxonomy" id="1314783"/>
    <lineage>
        <taxon>Eukaryota</taxon>
        <taxon>Fungi</taxon>
        <taxon>Dikarya</taxon>
        <taxon>Basidiomycota</taxon>
        <taxon>Agaricomycotina</taxon>
        <taxon>Agaricomycetes</taxon>
        <taxon>Polyporales</taxon>
        <taxon>Fomitopsis</taxon>
    </lineage>
</organism>
<evidence type="ECO:0000313" key="4">
    <source>
        <dbReference type="EMBL" id="KZT65683.1"/>
    </source>
</evidence>
<dbReference type="STRING" id="1314783.A0A165MHB1"/>
<evidence type="ECO:0000256" key="2">
    <source>
        <dbReference type="SAM" id="Phobius"/>
    </source>
</evidence>
<keyword evidence="5" id="KW-1185">Reference proteome</keyword>